<dbReference type="Proteomes" id="UP000197068">
    <property type="component" value="Unassembled WGS sequence"/>
</dbReference>
<evidence type="ECO:0000256" key="9">
    <source>
        <dbReference type="ARBA" id="ARBA00023136"/>
    </source>
</evidence>
<evidence type="ECO:0000313" key="14">
    <source>
        <dbReference type="EMBL" id="GAW97071.1"/>
    </source>
</evidence>
<gene>
    <name evidence="14" type="primary">gspK</name>
    <name evidence="14" type="ORF">MTCD1_02697</name>
</gene>
<keyword evidence="15" id="KW-1185">Reference proteome</keyword>
<dbReference type="InterPro" id="IPR005628">
    <property type="entry name" value="GspK"/>
</dbReference>
<evidence type="ECO:0000256" key="2">
    <source>
        <dbReference type="ARBA" id="ARBA00007246"/>
    </source>
</evidence>
<dbReference type="PIRSF" id="PIRSF002786">
    <property type="entry name" value="XcpX"/>
    <property type="match status" value="1"/>
</dbReference>
<keyword evidence="8" id="KW-1133">Transmembrane helix</keyword>
<keyword evidence="7" id="KW-0653">Protein transport</keyword>
<organism evidence="14 15">
    <name type="scientific">Colwellia marinimaniae</name>
    <dbReference type="NCBI Taxonomy" id="1513592"/>
    <lineage>
        <taxon>Bacteria</taxon>
        <taxon>Pseudomonadati</taxon>
        <taxon>Pseudomonadota</taxon>
        <taxon>Gammaproteobacteria</taxon>
        <taxon>Alteromonadales</taxon>
        <taxon>Colwelliaceae</taxon>
        <taxon>Colwellia</taxon>
    </lineage>
</organism>
<dbReference type="PANTHER" id="PTHR38831:SF1">
    <property type="entry name" value="TYPE II SECRETION SYSTEM PROTEIN K-RELATED"/>
    <property type="match status" value="1"/>
</dbReference>
<evidence type="ECO:0000259" key="12">
    <source>
        <dbReference type="Pfam" id="PF03934"/>
    </source>
</evidence>
<evidence type="ECO:0000256" key="4">
    <source>
        <dbReference type="ARBA" id="ARBA00022475"/>
    </source>
</evidence>
<feature type="region of interest" description="Disordered" evidence="11">
    <location>
        <begin position="124"/>
        <end position="152"/>
    </location>
</feature>
<comment type="similarity">
    <text evidence="2 10">Belongs to the GSP K family.</text>
</comment>
<feature type="compositionally biased region" description="Low complexity" evidence="11">
    <location>
        <begin position="130"/>
        <end position="151"/>
    </location>
</feature>
<dbReference type="Gene3D" id="1.10.40.60">
    <property type="entry name" value="EpsJ-like"/>
    <property type="match status" value="2"/>
</dbReference>
<dbReference type="NCBIfam" id="NF037980">
    <property type="entry name" value="T2SS_GspK"/>
    <property type="match status" value="1"/>
</dbReference>
<dbReference type="SUPFAM" id="SSF54523">
    <property type="entry name" value="Pili subunits"/>
    <property type="match status" value="1"/>
</dbReference>
<keyword evidence="5 10" id="KW-0997">Cell inner membrane</keyword>
<evidence type="ECO:0000256" key="5">
    <source>
        <dbReference type="ARBA" id="ARBA00022519"/>
    </source>
</evidence>
<evidence type="ECO:0000256" key="11">
    <source>
        <dbReference type="SAM" id="MobiDB-lite"/>
    </source>
</evidence>
<dbReference type="InterPro" id="IPR038072">
    <property type="entry name" value="GspK_central_sf"/>
</dbReference>
<dbReference type="InterPro" id="IPR049179">
    <property type="entry name" value="T2SSK_SAM-like_2nd"/>
</dbReference>
<evidence type="ECO:0000256" key="3">
    <source>
        <dbReference type="ARBA" id="ARBA00022448"/>
    </source>
</evidence>
<evidence type="ECO:0000313" key="15">
    <source>
        <dbReference type="Proteomes" id="UP000197068"/>
    </source>
</evidence>
<evidence type="ECO:0000256" key="6">
    <source>
        <dbReference type="ARBA" id="ARBA00022692"/>
    </source>
</evidence>
<feature type="domain" description="T2SS protein K second SAM-like" evidence="12">
    <location>
        <begin position="257"/>
        <end position="321"/>
    </location>
</feature>
<dbReference type="SUPFAM" id="SSF158544">
    <property type="entry name" value="GspK insert domain-like"/>
    <property type="match status" value="2"/>
</dbReference>
<dbReference type="InterPro" id="IPR049031">
    <property type="entry name" value="T2SSK_SAM-like_1st"/>
</dbReference>
<comment type="subcellular location">
    <subcellularLocation>
        <location evidence="1 10">Cell inner membrane</location>
    </subcellularLocation>
</comment>
<keyword evidence="9 10" id="KW-0472">Membrane</keyword>
<dbReference type="Pfam" id="PF03934">
    <property type="entry name" value="T2SSK"/>
    <property type="match status" value="1"/>
</dbReference>
<feature type="domain" description="T2SS protein K first SAM-like" evidence="13">
    <location>
        <begin position="112"/>
        <end position="251"/>
    </location>
</feature>
<dbReference type="PANTHER" id="PTHR38831">
    <property type="entry name" value="TYPE II SECRETION SYSTEM PROTEIN K"/>
    <property type="match status" value="1"/>
</dbReference>
<name>A0ABQ0MXG4_9GAMM</name>
<evidence type="ECO:0000256" key="10">
    <source>
        <dbReference type="PIRNR" id="PIRNR002786"/>
    </source>
</evidence>
<dbReference type="Gene3D" id="3.30.1300.30">
    <property type="entry name" value="GSPII I/J protein-like"/>
    <property type="match status" value="1"/>
</dbReference>
<evidence type="ECO:0000256" key="8">
    <source>
        <dbReference type="ARBA" id="ARBA00022989"/>
    </source>
</evidence>
<comment type="caution">
    <text evidence="14">The sequence shown here is derived from an EMBL/GenBank/DDBJ whole genome shotgun (WGS) entry which is preliminary data.</text>
</comment>
<keyword evidence="4 10" id="KW-1003">Cell membrane</keyword>
<sequence>MANKPSVFSLARASQRGVALITVMLIVALCSIIAAQMTTRLHTQMQRSMNISFNQQAYWYALGAEAFTKRVLIKAFKDEPKVTHLEQIWATETTTYPVDFGEISGEITDLQSCLNLNALHPQAKTKDESANSASGNSSGSSKTAGSQASKSASDKQLPAATVLAGLLVNLNIDGVGNFEAEAMVNALTDWLDDNDLITGAGGAEDNDYAAREFPYLAANSYLASVNELRLIEHFSPAIILALTPYVCVLPQNSQHLININTLDAEKPELLQALLDSSLDDAQEILNARDSSGYDNLDDFYQLPELSKINLAKWQKAQFVVDSQYFKLKASARFNNSYFAMSSIMKVNESKQIQVISRTIGRN</sequence>
<dbReference type="Pfam" id="PF21687">
    <property type="entry name" value="T2SSK_1st"/>
    <property type="match status" value="1"/>
</dbReference>
<evidence type="ECO:0000256" key="1">
    <source>
        <dbReference type="ARBA" id="ARBA00004533"/>
    </source>
</evidence>
<evidence type="ECO:0000259" key="13">
    <source>
        <dbReference type="Pfam" id="PF21687"/>
    </source>
</evidence>
<keyword evidence="3 10" id="KW-0813">Transport</keyword>
<keyword evidence="6" id="KW-0812">Transmembrane</keyword>
<proteinExistence type="inferred from homology"/>
<dbReference type="RefSeq" id="WP_057182728.1">
    <property type="nucleotide sequence ID" value="NZ_BDQM01000024.1"/>
</dbReference>
<accession>A0ABQ0MXG4</accession>
<dbReference type="EMBL" id="BDQM01000024">
    <property type="protein sequence ID" value="GAW97071.1"/>
    <property type="molecule type" value="Genomic_DNA"/>
</dbReference>
<reference evidence="14 15" key="1">
    <citation type="submission" date="2017-06" db="EMBL/GenBank/DDBJ databases">
        <title>Whole Genome Sequences of Colwellia marinimaniae MTCD1.</title>
        <authorList>
            <person name="Kusumoto H."/>
            <person name="Inoue M."/>
            <person name="Tanikawa K."/>
            <person name="Maeji H."/>
            <person name="Cameron J.H."/>
            <person name="Bartlett D.H."/>
        </authorList>
    </citation>
    <scope>NUCLEOTIDE SEQUENCE [LARGE SCALE GENOMIC DNA]</scope>
    <source>
        <strain evidence="14 15">MTCD1</strain>
    </source>
</reference>
<evidence type="ECO:0000256" key="7">
    <source>
        <dbReference type="ARBA" id="ARBA00022927"/>
    </source>
</evidence>
<dbReference type="InterPro" id="IPR045584">
    <property type="entry name" value="Pilin-like"/>
</dbReference>
<protein>
    <recommendedName>
        <fullName evidence="10">Type II secretion system protein K</fullName>
    </recommendedName>
</protein>